<keyword evidence="8" id="KW-0067">ATP-binding</keyword>
<evidence type="ECO:0000313" key="10">
    <source>
        <dbReference type="EMBL" id="AZA12913.1"/>
    </source>
</evidence>
<dbReference type="GO" id="GO:0005524">
    <property type="term" value="F:ATP binding"/>
    <property type="evidence" value="ECO:0007669"/>
    <property type="project" value="UniProtKB-KW"/>
</dbReference>
<dbReference type="OrthoDB" id="9774907at2"/>
<keyword evidence="7 10" id="KW-0418">Kinase</keyword>
<dbReference type="Proteomes" id="UP000269019">
    <property type="component" value="Chromosome"/>
</dbReference>
<protein>
    <recommendedName>
        <fullName evidence="3">Thymidylate kinase</fullName>
        <ecNumber evidence="2">2.7.4.9</ecNumber>
    </recommendedName>
</protein>
<evidence type="ECO:0000256" key="4">
    <source>
        <dbReference type="ARBA" id="ARBA00022679"/>
    </source>
</evidence>
<organism evidence="10 11">
    <name type="scientific">Corynebacterium choanae</name>
    <dbReference type="NCBI Taxonomy" id="1862358"/>
    <lineage>
        <taxon>Bacteria</taxon>
        <taxon>Bacillati</taxon>
        <taxon>Actinomycetota</taxon>
        <taxon>Actinomycetes</taxon>
        <taxon>Mycobacteriales</taxon>
        <taxon>Corynebacteriaceae</taxon>
        <taxon>Corynebacterium</taxon>
    </lineage>
</organism>
<dbReference type="Gene3D" id="3.40.50.300">
    <property type="entry name" value="P-loop containing nucleotide triphosphate hydrolases"/>
    <property type="match status" value="1"/>
</dbReference>
<dbReference type="EMBL" id="CP033896">
    <property type="protein sequence ID" value="AZA12913.1"/>
    <property type="molecule type" value="Genomic_DNA"/>
</dbReference>
<keyword evidence="6" id="KW-0547">Nucleotide-binding</keyword>
<dbReference type="GO" id="GO:0006235">
    <property type="term" value="P:dTTP biosynthetic process"/>
    <property type="evidence" value="ECO:0007669"/>
    <property type="project" value="TreeGrafter"/>
</dbReference>
<dbReference type="GO" id="GO:0005829">
    <property type="term" value="C:cytosol"/>
    <property type="evidence" value="ECO:0007669"/>
    <property type="project" value="TreeGrafter"/>
</dbReference>
<dbReference type="Pfam" id="PF02223">
    <property type="entry name" value="Thymidylate_kin"/>
    <property type="match status" value="1"/>
</dbReference>
<keyword evidence="4 10" id="KW-0808">Transferase</keyword>
<dbReference type="RefSeq" id="WP_123926327.1">
    <property type="nucleotide sequence ID" value="NZ_CP033896.1"/>
</dbReference>
<dbReference type="InterPro" id="IPR027417">
    <property type="entry name" value="P-loop_NTPase"/>
</dbReference>
<evidence type="ECO:0000256" key="2">
    <source>
        <dbReference type="ARBA" id="ARBA00012980"/>
    </source>
</evidence>
<evidence type="ECO:0000256" key="6">
    <source>
        <dbReference type="ARBA" id="ARBA00022741"/>
    </source>
</evidence>
<sequence length="209" mass="23083">MIVAIEGIDGAGKHTLVTALQQRTNATVLSFPRYSESVPAQLAQQALYGGMGDLVDSIYGMATMFALDRHGAKSLIEPFCTGQSRANEVILLDRYVASNAAYSWARAQDAALVDWVGNLEFTTLGLPVPDFHILLGTQADVARERALLRAQDDSHRQLDAYEQDSMLQERTFAAYMALAEQHWQSPWEIVRSDEDPAQVADQLVAAYHL</sequence>
<dbReference type="PROSITE" id="PS01331">
    <property type="entry name" value="THYMIDYLATE_KINASE"/>
    <property type="match status" value="1"/>
</dbReference>
<gene>
    <name evidence="10" type="primary">tmk</name>
    <name evidence="10" type="ORF">CCHOA_02480</name>
</gene>
<evidence type="ECO:0000256" key="1">
    <source>
        <dbReference type="ARBA" id="ARBA00009776"/>
    </source>
</evidence>
<dbReference type="NCBIfam" id="NF005923">
    <property type="entry name" value="PRK07933.1"/>
    <property type="match status" value="1"/>
</dbReference>
<evidence type="ECO:0000256" key="7">
    <source>
        <dbReference type="ARBA" id="ARBA00022777"/>
    </source>
</evidence>
<dbReference type="GO" id="GO:0006233">
    <property type="term" value="P:dTDP biosynthetic process"/>
    <property type="evidence" value="ECO:0007669"/>
    <property type="project" value="InterPro"/>
</dbReference>
<dbReference type="PANTHER" id="PTHR10344">
    <property type="entry name" value="THYMIDYLATE KINASE"/>
    <property type="match status" value="1"/>
</dbReference>
<keyword evidence="5" id="KW-0545">Nucleotide biosynthesis</keyword>
<dbReference type="SUPFAM" id="SSF52540">
    <property type="entry name" value="P-loop containing nucleoside triphosphate hydrolases"/>
    <property type="match status" value="1"/>
</dbReference>
<dbReference type="GO" id="GO:0006227">
    <property type="term" value="P:dUDP biosynthetic process"/>
    <property type="evidence" value="ECO:0007669"/>
    <property type="project" value="TreeGrafter"/>
</dbReference>
<name>A0A3G6J584_9CORY</name>
<evidence type="ECO:0000313" key="11">
    <source>
        <dbReference type="Proteomes" id="UP000269019"/>
    </source>
</evidence>
<dbReference type="EC" id="2.7.4.9" evidence="2"/>
<dbReference type="GO" id="GO:0004798">
    <property type="term" value="F:dTMP kinase activity"/>
    <property type="evidence" value="ECO:0007669"/>
    <property type="project" value="UniProtKB-EC"/>
</dbReference>
<reference evidence="10 11" key="1">
    <citation type="submission" date="2018-11" db="EMBL/GenBank/DDBJ databases">
        <authorList>
            <person name="Kleinhagauer T."/>
            <person name="Glaeser S.P."/>
            <person name="Spergser J."/>
            <person name="Ruckert C."/>
            <person name="Kaempfer P."/>
            <person name="Busse H.-J."/>
        </authorList>
    </citation>
    <scope>NUCLEOTIDE SEQUENCE [LARGE SCALE GENOMIC DNA]</scope>
    <source>
        <strain evidence="10 11">200CH</strain>
    </source>
</reference>
<evidence type="ECO:0000256" key="5">
    <source>
        <dbReference type="ARBA" id="ARBA00022727"/>
    </source>
</evidence>
<dbReference type="InterPro" id="IPR039430">
    <property type="entry name" value="Thymidylate_kin-like_dom"/>
</dbReference>
<keyword evidence="11" id="KW-1185">Reference proteome</keyword>
<accession>A0A3G6J584</accession>
<dbReference type="CDD" id="cd01672">
    <property type="entry name" value="TMPK"/>
    <property type="match status" value="1"/>
</dbReference>
<evidence type="ECO:0000256" key="8">
    <source>
        <dbReference type="ARBA" id="ARBA00022840"/>
    </source>
</evidence>
<feature type="domain" description="Thymidylate kinase-like" evidence="9">
    <location>
        <begin position="5"/>
        <end position="179"/>
    </location>
</feature>
<evidence type="ECO:0000259" key="9">
    <source>
        <dbReference type="Pfam" id="PF02223"/>
    </source>
</evidence>
<dbReference type="KEGG" id="ccho:CCHOA_02480"/>
<evidence type="ECO:0000256" key="3">
    <source>
        <dbReference type="ARBA" id="ARBA00017144"/>
    </source>
</evidence>
<comment type="similarity">
    <text evidence="1">Belongs to the thymidylate kinase family.</text>
</comment>
<dbReference type="PANTHER" id="PTHR10344:SF4">
    <property type="entry name" value="UMP-CMP KINASE 2, MITOCHONDRIAL"/>
    <property type="match status" value="1"/>
</dbReference>
<dbReference type="InterPro" id="IPR018095">
    <property type="entry name" value="Thymidylate_kin_CS"/>
</dbReference>
<dbReference type="AlphaFoldDB" id="A0A3G6J584"/>
<proteinExistence type="inferred from homology"/>